<organism evidence="1 2">
    <name type="scientific">Caerostris extrusa</name>
    <name type="common">Bark spider</name>
    <name type="synonym">Caerostris bankana</name>
    <dbReference type="NCBI Taxonomy" id="172846"/>
    <lineage>
        <taxon>Eukaryota</taxon>
        <taxon>Metazoa</taxon>
        <taxon>Ecdysozoa</taxon>
        <taxon>Arthropoda</taxon>
        <taxon>Chelicerata</taxon>
        <taxon>Arachnida</taxon>
        <taxon>Araneae</taxon>
        <taxon>Araneomorphae</taxon>
        <taxon>Entelegynae</taxon>
        <taxon>Araneoidea</taxon>
        <taxon>Araneidae</taxon>
        <taxon>Caerostris</taxon>
    </lineage>
</organism>
<keyword evidence="2" id="KW-1185">Reference proteome</keyword>
<proteinExistence type="predicted"/>
<accession>A0AAV4QXV2</accession>
<protein>
    <submittedName>
        <fullName evidence="1">Uncharacterized protein</fullName>
    </submittedName>
</protein>
<dbReference type="Proteomes" id="UP001054945">
    <property type="component" value="Unassembled WGS sequence"/>
</dbReference>
<gene>
    <name evidence="1" type="ORF">CEXT_536811</name>
</gene>
<dbReference type="EMBL" id="BPLR01006985">
    <property type="protein sequence ID" value="GIY13696.1"/>
    <property type="molecule type" value="Genomic_DNA"/>
</dbReference>
<evidence type="ECO:0000313" key="2">
    <source>
        <dbReference type="Proteomes" id="UP001054945"/>
    </source>
</evidence>
<dbReference type="AlphaFoldDB" id="A0AAV4QXV2"/>
<name>A0AAV4QXV2_CAEEX</name>
<sequence>SLSIVGVHPLLSSCPTERHVSTWHTRQVFLAKVSGSILTVKDSTSLPTFHRGIRYSTERVQWPTEQENGFPLPVLLSNRTIPSPTKKITEAPNGLG</sequence>
<evidence type="ECO:0000313" key="1">
    <source>
        <dbReference type="EMBL" id="GIY13696.1"/>
    </source>
</evidence>
<reference evidence="1 2" key="1">
    <citation type="submission" date="2021-06" db="EMBL/GenBank/DDBJ databases">
        <title>Caerostris extrusa draft genome.</title>
        <authorList>
            <person name="Kono N."/>
            <person name="Arakawa K."/>
        </authorList>
    </citation>
    <scope>NUCLEOTIDE SEQUENCE [LARGE SCALE GENOMIC DNA]</scope>
</reference>
<feature type="non-terminal residue" evidence="1">
    <location>
        <position position="1"/>
    </location>
</feature>
<comment type="caution">
    <text evidence="1">The sequence shown here is derived from an EMBL/GenBank/DDBJ whole genome shotgun (WGS) entry which is preliminary data.</text>
</comment>